<dbReference type="RefSeq" id="WP_148566280.1">
    <property type="nucleotide sequence ID" value="NZ_RXYA01000003.1"/>
</dbReference>
<reference evidence="2" key="2">
    <citation type="submission" date="2020-10" db="EMBL/GenBank/DDBJ databases">
        <title>Comparative genomics of the Acetobacterium genus.</title>
        <authorList>
            <person name="Marshall C."/>
            <person name="May H."/>
            <person name="Norman S."/>
        </authorList>
    </citation>
    <scope>NUCLEOTIDE SEQUENCE</scope>
    <source>
        <strain evidence="2">DER-2019</strain>
    </source>
</reference>
<accession>A0A923KPE5</accession>
<sequence length="167" mass="18030">MQNKESIAVKKQPLFYTKKITISGVVIAIYIVIMLLTQSFAFGQYQVRVATSLYALAAIQPFLIIPLGVANLLSNTIMGGLGPLDMIGGCVAGLLTATACYYIKKINVILVGLPIFVIPTLLVPIWLSYILGVPYLVLLVSVGIGQILPSILGVLIVKYLEKPLLKI</sequence>
<dbReference type="Pfam" id="PF06177">
    <property type="entry name" value="QueT"/>
    <property type="match status" value="1"/>
</dbReference>
<feature type="transmembrane region" description="Helical" evidence="1">
    <location>
        <begin position="20"/>
        <end position="41"/>
    </location>
</feature>
<feature type="transmembrane region" description="Helical" evidence="1">
    <location>
        <begin position="135"/>
        <end position="157"/>
    </location>
</feature>
<dbReference type="InterPro" id="IPR010387">
    <property type="entry name" value="QueT"/>
</dbReference>
<evidence type="ECO:0000313" key="2">
    <source>
        <dbReference type="EMBL" id="MBC3888064.1"/>
    </source>
</evidence>
<name>A0A923KPE5_9FIRM</name>
<reference evidence="2" key="1">
    <citation type="submission" date="2019-10" db="EMBL/GenBank/DDBJ databases">
        <authorList>
            <person name="Ross D.E."/>
            <person name="Gulliver D."/>
        </authorList>
    </citation>
    <scope>NUCLEOTIDE SEQUENCE</scope>
    <source>
        <strain evidence="2">DER-2019</strain>
    </source>
</reference>
<feature type="transmembrane region" description="Helical" evidence="1">
    <location>
        <begin position="86"/>
        <end position="103"/>
    </location>
</feature>
<dbReference type="PANTHER" id="PTHR40044:SF1">
    <property type="entry name" value="INTEGRAL MEMBRANE PROTEIN"/>
    <property type="match status" value="1"/>
</dbReference>
<keyword evidence="1" id="KW-0472">Membrane</keyword>
<dbReference type="OrthoDB" id="1706970at2"/>
<dbReference type="EMBL" id="WJBD01000006">
    <property type="protein sequence ID" value="MBC3888064.1"/>
    <property type="molecule type" value="Genomic_DNA"/>
</dbReference>
<organism evidence="2 3">
    <name type="scientific">Acetobacterium paludosum</name>
    <dbReference type="NCBI Taxonomy" id="52693"/>
    <lineage>
        <taxon>Bacteria</taxon>
        <taxon>Bacillati</taxon>
        <taxon>Bacillota</taxon>
        <taxon>Clostridia</taxon>
        <taxon>Eubacteriales</taxon>
        <taxon>Eubacteriaceae</taxon>
        <taxon>Acetobacterium</taxon>
    </lineage>
</organism>
<comment type="caution">
    <text evidence="2">The sequence shown here is derived from an EMBL/GenBank/DDBJ whole genome shotgun (WGS) entry which is preliminary data.</text>
</comment>
<evidence type="ECO:0000313" key="3">
    <source>
        <dbReference type="Proteomes" id="UP000616595"/>
    </source>
</evidence>
<keyword evidence="3" id="KW-1185">Reference proteome</keyword>
<gene>
    <name evidence="2" type="ORF">GH810_07055</name>
</gene>
<dbReference type="Proteomes" id="UP000616595">
    <property type="component" value="Unassembled WGS sequence"/>
</dbReference>
<protein>
    <submittedName>
        <fullName evidence="2">QueT transporter family protein</fullName>
    </submittedName>
</protein>
<proteinExistence type="predicted"/>
<feature type="transmembrane region" description="Helical" evidence="1">
    <location>
        <begin position="53"/>
        <end position="74"/>
    </location>
</feature>
<keyword evidence="1" id="KW-0812">Transmembrane</keyword>
<dbReference type="PANTHER" id="PTHR40044">
    <property type="entry name" value="INTEGRAL MEMBRANE PROTEIN-RELATED"/>
    <property type="match status" value="1"/>
</dbReference>
<keyword evidence="1" id="KW-1133">Transmembrane helix</keyword>
<evidence type="ECO:0000256" key="1">
    <source>
        <dbReference type="SAM" id="Phobius"/>
    </source>
</evidence>
<dbReference type="AlphaFoldDB" id="A0A923KPE5"/>
<feature type="transmembrane region" description="Helical" evidence="1">
    <location>
        <begin position="108"/>
        <end position="129"/>
    </location>
</feature>